<dbReference type="RefSeq" id="XP_018186321.1">
    <property type="nucleotide sequence ID" value="XM_018329544.1"/>
</dbReference>
<protein>
    <submittedName>
        <fullName evidence="1">Uncharacterized protein</fullName>
    </submittedName>
</protein>
<dbReference type="EMBL" id="KV407462">
    <property type="protein sequence ID" value="KZF20766.1"/>
    <property type="molecule type" value="Genomic_DNA"/>
</dbReference>
<keyword evidence="2" id="KW-1185">Reference proteome</keyword>
<dbReference type="InParanoid" id="A0A165FAM2"/>
<organism evidence="1 2">
    <name type="scientific">Xylona heveae (strain CBS 132557 / TC161)</name>
    <dbReference type="NCBI Taxonomy" id="1328760"/>
    <lineage>
        <taxon>Eukaryota</taxon>
        <taxon>Fungi</taxon>
        <taxon>Dikarya</taxon>
        <taxon>Ascomycota</taxon>
        <taxon>Pezizomycotina</taxon>
        <taxon>Xylonomycetes</taxon>
        <taxon>Xylonales</taxon>
        <taxon>Xylonaceae</taxon>
        <taxon>Xylona</taxon>
    </lineage>
</organism>
<evidence type="ECO:0000313" key="1">
    <source>
        <dbReference type="EMBL" id="KZF20766.1"/>
    </source>
</evidence>
<evidence type="ECO:0000313" key="2">
    <source>
        <dbReference type="Proteomes" id="UP000076632"/>
    </source>
</evidence>
<dbReference type="GeneID" id="28894681"/>
<name>A0A165FAM2_XYLHT</name>
<dbReference type="AlphaFoldDB" id="A0A165FAM2"/>
<reference evidence="1 2" key="1">
    <citation type="journal article" date="2016" name="Fungal Biol.">
        <title>The genome of Xylona heveae provides a window into fungal endophytism.</title>
        <authorList>
            <person name="Gazis R."/>
            <person name="Kuo A."/>
            <person name="Riley R."/>
            <person name="LaButti K."/>
            <person name="Lipzen A."/>
            <person name="Lin J."/>
            <person name="Amirebrahimi M."/>
            <person name="Hesse C.N."/>
            <person name="Spatafora J.W."/>
            <person name="Henrissat B."/>
            <person name="Hainaut M."/>
            <person name="Grigoriev I.V."/>
            <person name="Hibbett D.S."/>
        </authorList>
    </citation>
    <scope>NUCLEOTIDE SEQUENCE [LARGE SCALE GENOMIC DNA]</scope>
    <source>
        <strain evidence="1 2">TC161</strain>
    </source>
</reference>
<dbReference type="Proteomes" id="UP000076632">
    <property type="component" value="Unassembled WGS sequence"/>
</dbReference>
<sequence length="228" mass="25028">MMSDDDGGNRRATRSRAACVFEAQAEHATTAAMPFHWRYGWPPKSHVWKRSSNRYRCDALARPAWAGQGPAIPGPDNYCSARLGHLAGFRTHGGMADTRTRSCRAVHIMVQFWGHADVAAAIASCLGRKHQDQPDGLASPEWLGPKILPGNIQVERLNPDREGDGQRPCEDACGDVGWNGLASSANGQGPTGVCFLFFFFPPSCYEHSYFVRPGSKTNKEPCSVRIVR</sequence>
<gene>
    <name evidence="1" type="ORF">L228DRAFT_178977</name>
</gene>
<accession>A0A165FAM2</accession>
<proteinExistence type="predicted"/>